<gene>
    <name evidence="1" type="ORF">CB4_04013</name>
</gene>
<dbReference type="EMBL" id="AP017312">
    <property type="protein sequence ID" value="BAU29776.1"/>
    <property type="molecule type" value="Genomic_DNA"/>
</dbReference>
<dbReference type="CDD" id="cd00063">
    <property type="entry name" value="FN3"/>
    <property type="match status" value="1"/>
</dbReference>
<dbReference type="Gene3D" id="2.60.40.10">
    <property type="entry name" value="Immunoglobulins"/>
    <property type="match status" value="1"/>
</dbReference>
<organism evidence="1 2">
    <name type="scientific">Aneurinibacillus soli</name>
    <dbReference type="NCBI Taxonomy" id="1500254"/>
    <lineage>
        <taxon>Bacteria</taxon>
        <taxon>Bacillati</taxon>
        <taxon>Bacillota</taxon>
        <taxon>Bacilli</taxon>
        <taxon>Bacillales</taxon>
        <taxon>Paenibacillaceae</taxon>
        <taxon>Aneurinibacillus group</taxon>
        <taxon>Aneurinibacillus</taxon>
    </lineage>
</organism>
<reference evidence="1 2" key="1">
    <citation type="submission" date="2015-12" db="EMBL/GenBank/DDBJ databases">
        <title>Genome sequence of Aneurinibacillus soli.</title>
        <authorList>
            <person name="Lee J.S."/>
            <person name="Lee K.C."/>
            <person name="Kim K.K."/>
            <person name="Lee B.W."/>
        </authorList>
    </citation>
    <scope>NUCLEOTIDE SEQUENCE [LARGE SCALE GENOMIC DNA]</scope>
    <source>
        <strain evidence="1 2">CB4</strain>
    </source>
</reference>
<dbReference type="Proteomes" id="UP000217696">
    <property type="component" value="Chromosome"/>
</dbReference>
<dbReference type="InterPro" id="IPR036116">
    <property type="entry name" value="FN3_sf"/>
</dbReference>
<dbReference type="AlphaFoldDB" id="A0A0U5B5V2"/>
<dbReference type="KEGG" id="asoc:CB4_04013"/>
<dbReference type="InterPro" id="IPR003961">
    <property type="entry name" value="FN3_dom"/>
</dbReference>
<keyword evidence="2" id="KW-1185">Reference proteome</keyword>
<dbReference type="InterPro" id="IPR013783">
    <property type="entry name" value="Ig-like_fold"/>
</dbReference>
<dbReference type="SUPFAM" id="SSF49265">
    <property type="entry name" value="Fibronectin type III"/>
    <property type="match status" value="2"/>
</dbReference>
<evidence type="ECO:0000313" key="1">
    <source>
        <dbReference type="EMBL" id="BAU29776.1"/>
    </source>
</evidence>
<dbReference type="RefSeq" id="WP_096467426.1">
    <property type="nucleotide sequence ID" value="NZ_AP017312.1"/>
</dbReference>
<sequence length="1168" mass="126414">MVEVVMGGKIKLAGVTTEVHCMVGSGANTETVVKACLTADTSKQISLPVLADQLTRSGTHTASEEKWGIETLPADFPVFGFKQANLLINVTQELFMLFGESSRFGTAGFVVKKTTDKDKPQGLFIAARLADGFTFASLTSYLKEIDNVLKIKEAGFALSSFKADSLQVLAKEMPALAKIINVPALDDKHVISVQPGVTLYGQLMLTGELFTNLIPIIKQEPPCIAVYAYLAKESANTVFYASIENFYLIDTEIVRFSQITLLYKPSNAWAFDLQGMMSIVIDGKKYEFSGALTVTKDKASFSVETKNEITSPLGMFNIRLCQLKLAVAYTFKNQKEPLDIRLFGQVGFGQPGSDGRSPVVLTGYILLINGVPSIVEVGLDAAAKGLGIDDFFTTVVQTKNWPDGFLKIVFKSGRLYYSTVSGTYFSKEYKKGFYVDSVIEVYDHQFAIQALVSKEGIEIDGFSHSVLDFDVVVFTGSDFLPDTGPQVYISTLGASKKFGLKAGIRLFDKDVASANLDYNTTSRQFEGKVTYPGTILGVSQPSIGFAWSKEKGFRITEWPMEHTSNTIDYAGRIEEMSKKISSGQGCKQLVKLVFKELITTKFSVAIKKDGASNSNTNQGFPLPLQVKCEIFITGKKEPVIQAPLDIPLVIEKPKKMNLAGFESFIKENLEKNLDSILEQMLKDPVQLGKFVLAAGLKEAASQTIASLVCRKVEGEKEPTGGEGEQSVEVEELAGEAEELAGEAEGLAEVAELAAEGAEVASVVGGTGGAAAAAAGSGEAAEGIGGAAGAGGVGGIVAAIAGISTGLLSLFGFTSLLELERASQAYIRAQQAQEKAEQAVRRKLAISTLVVTCDHTHTMFASWNAIAGEDISYVIQVWKQGTCVKESCVTEASIRIQDSQIVPGLLYTVKVKAIVTILHENKQVSFEGDWCDTSIFLLEQPKNLFLDYTNNVLTVTWEPVNQAEAYNFVLVDKQENQVAGSAKKNITQTVLTEGLTLLEGMSYTARVQATAKDSTGPWGTMEIFIPSKQKTPFDLAFDLKKQGNTVIEAAGKIRFAFPDILIADEAFILTHVFQPPSLLPLTLALALHAAGYKMEETSPVLTHMYPNLTDDDLADIIFDVFGDEPDSAGKLARHLRLEGMSIEQTAPAIKRAFPDVSDDELTDAIMGAF</sequence>
<accession>A0A0U5B5V2</accession>
<proteinExistence type="predicted"/>
<evidence type="ECO:0000313" key="2">
    <source>
        <dbReference type="Proteomes" id="UP000217696"/>
    </source>
</evidence>
<name>A0A0U5B5V2_9BACL</name>
<protein>
    <submittedName>
        <fullName evidence="1">Fibronectin type III domain protein</fullName>
    </submittedName>
</protein>